<name>A0ABT8TDW3_9GAMM</name>
<evidence type="ECO:0000256" key="2">
    <source>
        <dbReference type="ARBA" id="ARBA00022801"/>
    </source>
</evidence>
<dbReference type="RefSeq" id="WP_302711696.1">
    <property type="nucleotide sequence ID" value="NZ_JAULRT010000035.1"/>
</dbReference>
<sequence length="298" mass="33344">MKLLPGSALMMFALWFIAVSAIAEPAGFQLSSTRVVSMPSELTGRHHELVISLPASYADNPDKKYPVLYFIDAYWDMPLLYSIYGNLVWDALLPELIMVGFSYGGDQPNFGNLRARDLTPTEDNAEAPGSGDAPKFLQFIKQQVLPYMAEHYRVNPRERALGGNSYGGLFTLYAMYQEPELFGRYIAISPAVIWDDNWLFQRDANYAEANKSLPARLFLSQGGDEFAPFKDPILEFGQQLQSRAYRHFSLLNKTIEGERHTSVKAEGYTRGLRWVFGDIAPTGPSGLEAMMTPTSSSP</sequence>
<dbReference type="EMBL" id="JAULRT010000035">
    <property type="protein sequence ID" value="MDO3381563.1"/>
    <property type="molecule type" value="Genomic_DNA"/>
</dbReference>
<keyword evidence="2 3" id="KW-0378">Hydrolase</keyword>
<organism evidence="3 4">
    <name type="scientific">Gilvimarinus algae</name>
    <dbReference type="NCBI Taxonomy" id="3058037"/>
    <lineage>
        <taxon>Bacteria</taxon>
        <taxon>Pseudomonadati</taxon>
        <taxon>Pseudomonadota</taxon>
        <taxon>Gammaproteobacteria</taxon>
        <taxon>Cellvibrionales</taxon>
        <taxon>Cellvibrionaceae</taxon>
        <taxon>Gilvimarinus</taxon>
    </lineage>
</organism>
<dbReference type="InterPro" id="IPR052558">
    <property type="entry name" value="Siderophore_Hydrolase_D"/>
</dbReference>
<dbReference type="Pfam" id="PF00756">
    <property type="entry name" value="Esterase"/>
    <property type="match status" value="1"/>
</dbReference>
<protein>
    <submittedName>
        <fullName evidence="3">Alpha/beta hydrolase-fold protein</fullName>
    </submittedName>
</protein>
<dbReference type="InterPro" id="IPR029058">
    <property type="entry name" value="AB_hydrolase_fold"/>
</dbReference>
<evidence type="ECO:0000313" key="3">
    <source>
        <dbReference type="EMBL" id="MDO3381563.1"/>
    </source>
</evidence>
<gene>
    <name evidence="3" type="ORF">QWI16_05210</name>
</gene>
<evidence type="ECO:0000256" key="1">
    <source>
        <dbReference type="ARBA" id="ARBA00005622"/>
    </source>
</evidence>
<dbReference type="PANTHER" id="PTHR40841:SF2">
    <property type="entry name" value="SIDEROPHORE-DEGRADING ESTERASE (EUROFUNG)"/>
    <property type="match status" value="1"/>
</dbReference>
<accession>A0ABT8TDW3</accession>
<dbReference type="GO" id="GO:0016787">
    <property type="term" value="F:hydrolase activity"/>
    <property type="evidence" value="ECO:0007669"/>
    <property type="project" value="UniProtKB-KW"/>
</dbReference>
<dbReference type="PANTHER" id="PTHR40841">
    <property type="entry name" value="SIDEROPHORE TRIACETYLFUSARININE C ESTERASE"/>
    <property type="match status" value="1"/>
</dbReference>
<dbReference type="Proteomes" id="UP001168380">
    <property type="component" value="Unassembled WGS sequence"/>
</dbReference>
<dbReference type="InterPro" id="IPR000801">
    <property type="entry name" value="Esterase-like"/>
</dbReference>
<comment type="caution">
    <text evidence="3">The sequence shown here is derived from an EMBL/GenBank/DDBJ whole genome shotgun (WGS) entry which is preliminary data.</text>
</comment>
<evidence type="ECO:0000313" key="4">
    <source>
        <dbReference type="Proteomes" id="UP001168380"/>
    </source>
</evidence>
<dbReference type="Gene3D" id="3.40.50.1820">
    <property type="entry name" value="alpha/beta hydrolase"/>
    <property type="match status" value="1"/>
</dbReference>
<proteinExistence type="inferred from homology"/>
<reference evidence="3" key="1">
    <citation type="submission" date="2023-07" db="EMBL/GenBank/DDBJ databases">
        <title>Gilvimarinus algae sp. nov., isolated from the surface of Kelp.</title>
        <authorList>
            <person name="Sun Y.Y."/>
            <person name="Gong Y."/>
            <person name="Du Z.J."/>
        </authorList>
    </citation>
    <scope>NUCLEOTIDE SEQUENCE</scope>
    <source>
        <strain evidence="3">SDUM040014</strain>
    </source>
</reference>
<keyword evidence="4" id="KW-1185">Reference proteome</keyword>
<comment type="similarity">
    <text evidence="1">Belongs to the esterase D family.</text>
</comment>
<dbReference type="SUPFAM" id="SSF53474">
    <property type="entry name" value="alpha/beta-Hydrolases"/>
    <property type="match status" value="1"/>
</dbReference>